<evidence type="ECO:0000313" key="4">
    <source>
        <dbReference type="Proteomes" id="UP000886523"/>
    </source>
</evidence>
<proteinExistence type="predicted"/>
<sequence length="457" mass="51922">MAPKEQHQLLFWCHLCLLFFYYVLIILSLTALPKVSMDEAQGKICTYAAAEKHSPEHLQHTQRYSTTHPPQWVLSFSLHATPPKQRTRPRMKYGHAATQDTNPKYQQRQPRYSATHLLQQGWGNIRDLLYVISNPKECTRHRVKYGSAQPHKTPRPLSTTYTMTKEIWCHTRFGSLWWFQNPRPWGYSNPPAYSWGWWVLGGFEAWVQISTPALRGFPPWGQTLQGQTPRVLKPHAIPYTSKESIMFQLATSACINLVNIQQVHWGNVWILEPVLVHLLGSQGLLNGDHDNPHHFDFIDIEVASEASPVVNSLGLDVLGSWDVEHHAGKNGAQKNCGEPWDDESDGKGSQIENGNENRDGEDSGNWREDKNLGGENGHRCENENRDGNGNGNRNRNGNGNGNGHVDGNENKNENRNGNRNGNENKDQGNHGGENENEKNSVRKVKSHMIDWDQEKSM</sequence>
<feature type="compositionally biased region" description="Basic and acidic residues" evidence="1">
    <location>
        <begin position="406"/>
        <end position="440"/>
    </location>
</feature>
<feature type="transmembrane region" description="Helical" evidence="2">
    <location>
        <begin position="9"/>
        <end position="32"/>
    </location>
</feature>
<evidence type="ECO:0000256" key="2">
    <source>
        <dbReference type="SAM" id="Phobius"/>
    </source>
</evidence>
<reference evidence="3" key="1">
    <citation type="journal article" date="2020" name="Nat. Commun.">
        <title>Large-scale genome sequencing of mycorrhizal fungi provides insights into the early evolution of symbiotic traits.</title>
        <authorList>
            <person name="Miyauchi S."/>
            <person name="Kiss E."/>
            <person name="Kuo A."/>
            <person name="Drula E."/>
            <person name="Kohler A."/>
            <person name="Sanchez-Garcia M."/>
            <person name="Morin E."/>
            <person name="Andreopoulos B."/>
            <person name="Barry K.W."/>
            <person name="Bonito G."/>
            <person name="Buee M."/>
            <person name="Carver A."/>
            <person name="Chen C."/>
            <person name="Cichocki N."/>
            <person name="Clum A."/>
            <person name="Culley D."/>
            <person name="Crous P.W."/>
            <person name="Fauchery L."/>
            <person name="Girlanda M."/>
            <person name="Hayes R.D."/>
            <person name="Keri Z."/>
            <person name="LaButti K."/>
            <person name="Lipzen A."/>
            <person name="Lombard V."/>
            <person name="Magnuson J."/>
            <person name="Maillard F."/>
            <person name="Murat C."/>
            <person name="Nolan M."/>
            <person name="Ohm R.A."/>
            <person name="Pangilinan J."/>
            <person name="Pereira M.F."/>
            <person name="Perotto S."/>
            <person name="Peter M."/>
            <person name="Pfister S."/>
            <person name="Riley R."/>
            <person name="Sitrit Y."/>
            <person name="Stielow J.B."/>
            <person name="Szollosi G."/>
            <person name="Zifcakova L."/>
            <person name="Stursova M."/>
            <person name="Spatafora J.W."/>
            <person name="Tedersoo L."/>
            <person name="Vaario L.M."/>
            <person name="Yamada A."/>
            <person name="Yan M."/>
            <person name="Wang P."/>
            <person name="Xu J."/>
            <person name="Bruns T."/>
            <person name="Baldrian P."/>
            <person name="Vilgalys R."/>
            <person name="Dunand C."/>
            <person name="Henrissat B."/>
            <person name="Grigoriev I.V."/>
            <person name="Hibbett D."/>
            <person name="Nagy L.G."/>
            <person name="Martin F.M."/>
        </authorList>
    </citation>
    <scope>NUCLEOTIDE SEQUENCE</scope>
    <source>
        <strain evidence="3">UP504</strain>
    </source>
</reference>
<gene>
    <name evidence="3" type="ORF">BS47DRAFT_1363550</name>
</gene>
<protein>
    <submittedName>
        <fullName evidence="3">Uncharacterized protein</fullName>
    </submittedName>
</protein>
<dbReference type="EMBL" id="MU128995">
    <property type="protein sequence ID" value="KAF9511784.1"/>
    <property type="molecule type" value="Genomic_DNA"/>
</dbReference>
<accession>A0A9P6AU60</accession>
<feature type="compositionally biased region" description="Basic and acidic residues" evidence="1">
    <location>
        <begin position="447"/>
        <end position="457"/>
    </location>
</feature>
<feature type="compositionally biased region" description="Polar residues" evidence="1">
    <location>
        <begin position="98"/>
        <end position="108"/>
    </location>
</feature>
<name>A0A9P6AU60_9AGAM</name>
<keyword evidence="2" id="KW-1133">Transmembrane helix</keyword>
<organism evidence="3 4">
    <name type="scientific">Hydnum rufescens UP504</name>
    <dbReference type="NCBI Taxonomy" id="1448309"/>
    <lineage>
        <taxon>Eukaryota</taxon>
        <taxon>Fungi</taxon>
        <taxon>Dikarya</taxon>
        <taxon>Basidiomycota</taxon>
        <taxon>Agaricomycotina</taxon>
        <taxon>Agaricomycetes</taxon>
        <taxon>Cantharellales</taxon>
        <taxon>Hydnaceae</taxon>
        <taxon>Hydnum</taxon>
    </lineage>
</organism>
<keyword evidence="2" id="KW-0472">Membrane</keyword>
<keyword evidence="2" id="KW-0812">Transmembrane</keyword>
<feature type="compositionally biased region" description="Basic and acidic residues" evidence="1">
    <location>
        <begin position="355"/>
        <end position="386"/>
    </location>
</feature>
<dbReference type="AlphaFoldDB" id="A0A9P6AU60"/>
<evidence type="ECO:0000256" key="1">
    <source>
        <dbReference type="SAM" id="MobiDB-lite"/>
    </source>
</evidence>
<feature type="region of interest" description="Disordered" evidence="1">
    <location>
        <begin position="328"/>
        <end position="457"/>
    </location>
</feature>
<feature type="region of interest" description="Disordered" evidence="1">
    <location>
        <begin position="83"/>
        <end position="108"/>
    </location>
</feature>
<dbReference type="Proteomes" id="UP000886523">
    <property type="component" value="Unassembled WGS sequence"/>
</dbReference>
<evidence type="ECO:0000313" key="3">
    <source>
        <dbReference type="EMBL" id="KAF9511784.1"/>
    </source>
</evidence>
<comment type="caution">
    <text evidence="3">The sequence shown here is derived from an EMBL/GenBank/DDBJ whole genome shotgun (WGS) entry which is preliminary data.</text>
</comment>
<keyword evidence="4" id="KW-1185">Reference proteome</keyword>